<evidence type="ECO:0000256" key="4">
    <source>
        <dbReference type="ARBA" id="ARBA00023139"/>
    </source>
</evidence>
<keyword evidence="4" id="KW-0564">Palmitate</keyword>
<dbReference type="NCBIfam" id="NF047847">
    <property type="entry name" value="SS_mature_LptM"/>
    <property type="match status" value="1"/>
</dbReference>
<keyword evidence="5" id="KW-0998">Cell outer membrane</keyword>
<evidence type="ECO:0000256" key="1">
    <source>
        <dbReference type="ARBA" id="ARBA00004459"/>
    </source>
</evidence>
<sequence length="58" mass="5981">MQRASSIPTLARHLGAGLLLATLLAGCGQKGPLYLPDDAPSAETDARADAETTNTDQD</sequence>
<dbReference type="PROSITE" id="PS51257">
    <property type="entry name" value="PROKAR_LIPOPROTEIN"/>
    <property type="match status" value="1"/>
</dbReference>
<name>A0A6I6CZL3_9GAMM</name>
<evidence type="ECO:0000256" key="7">
    <source>
        <dbReference type="SAM" id="MobiDB-lite"/>
    </source>
</evidence>
<evidence type="ECO:0000313" key="9">
    <source>
        <dbReference type="Proteomes" id="UP000427716"/>
    </source>
</evidence>
<organism evidence="8 9">
    <name type="scientific">Guyparkeria halophila</name>
    <dbReference type="NCBI Taxonomy" id="47960"/>
    <lineage>
        <taxon>Bacteria</taxon>
        <taxon>Pseudomonadati</taxon>
        <taxon>Pseudomonadota</taxon>
        <taxon>Gammaproteobacteria</taxon>
        <taxon>Chromatiales</taxon>
        <taxon>Thioalkalibacteraceae</taxon>
        <taxon>Guyparkeria</taxon>
    </lineage>
</organism>
<dbReference type="RefSeq" id="WP_156227293.1">
    <property type="nucleotide sequence ID" value="NZ_CP046415.1"/>
</dbReference>
<dbReference type="GO" id="GO:0009279">
    <property type="term" value="C:cell outer membrane"/>
    <property type="evidence" value="ECO:0007669"/>
    <property type="project" value="UniProtKB-SubCell"/>
</dbReference>
<feature type="region of interest" description="Disordered" evidence="7">
    <location>
        <begin position="32"/>
        <end position="58"/>
    </location>
</feature>
<keyword evidence="6" id="KW-0449">Lipoprotein</keyword>
<dbReference type="InterPro" id="IPR032831">
    <property type="entry name" value="LptM_cons"/>
</dbReference>
<reference evidence="8 9" key="1">
    <citation type="submission" date="2019-11" db="EMBL/GenBank/DDBJ databases">
        <authorList>
            <person name="Zhang J."/>
            <person name="Sun C."/>
        </authorList>
    </citation>
    <scope>NUCLEOTIDE SEQUENCE [LARGE SCALE GENOMIC DNA]</scope>
    <source>
        <strain evidence="9">sp2</strain>
    </source>
</reference>
<proteinExistence type="predicted"/>
<evidence type="ECO:0000256" key="3">
    <source>
        <dbReference type="ARBA" id="ARBA00023136"/>
    </source>
</evidence>
<protein>
    <recommendedName>
        <fullName evidence="10">Lipoprotein</fullName>
    </recommendedName>
</protein>
<keyword evidence="9" id="KW-1185">Reference proteome</keyword>
<keyword evidence="3" id="KW-0472">Membrane</keyword>
<dbReference type="KEGG" id="ghl:GM160_00360"/>
<dbReference type="Pfam" id="PF13627">
    <property type="entry name" value="LptM_cons"/>
    <property type="match status" value="1"/>
</dbReference>
<dbReference type="Proteomes" id="UP000427716">
    <property type="component" value="Chromosome"/>
</dbReference>
<evidence type="ECO:0000313" key="8">
    <source>
        <dbReference type="EMBL" id="QGT77455.1"/>
    </source>
</evidence>
<evidence type="ECO:0000256" key="5">
    <source>
        <dbReference type="ARBA" id="ARBA00023237"/>
    </source>
</evidence>
<accession>A0A6I6CZL3</accession>
<evidence type="ECO:0000256" key="2">
    <source>
        <dbReference type="ARBA" id="ARBA00022729"/>
    </source>
</evidence>
<evidence type="ECO:0000256" key="6">
    <source>
        <dbReference type="ARBA" id="ARBA00023288"/>
    </source>
</evidence>
<dbReference type="AlphaFoldDB" id="A0A6I6CZL3"/>
<dbReference type="EMBL" id="CP046415">
    <property type="protein sequence ID" value="QGT77455.1"/>
    <property type="molecule type" value="Genomic_DNA"/>
</dbReference>
<evidence type="ECO:0008006" key="10">
    <source>
        <dbReference type="Google" id="ProtNLM"/>
    </source>
</evidence>
<keyword evidence="2" id="KW-0732">Signal</keyword>
<gene>
    <name evidence="8" type="ORF">GM160_00360</name>
</gene>
<comment type="subcellular location">
    <subcellularLocation>
        <location evidence="1">Cell outer membrane</location>
        <topology evidence="1">Lipid-anchor</topology>
    </subcellularLocation>
</comment>